<proteinExistence type="predicted"/>
<comment type="caution">
    <text evidence="2">The sequence shown here is derived from an EMBL/GenBank/DDBJ whole genome shotgun (WGS) entry which is preliminary data.</text>
</comment>
<keyword evidence="3" id="KW-1185">Reference proteome</keyword>
<feature type="region of interest" description="Disordered" evidence="1">
    <location>
        <begin position="125"/>
        <end position="169"/>
    </location>
</feature>
<dbReference type="AlphaFoldDB" id="A0AAD8H561"/>
<dbReference type="EMBL" id="JAUIZM010000010">
    <property type="protein sequence ID" value="KAK1360639.1"/>
    <property type="molecule type" value="Genomic_DNA"/>
</dbReference>
<reference evidence="2" key="2">
    <citation type="submission" date="2023-05" db="EMBL/GenBank/DDBJ databases">
        <authorList>
            <person name="Schelkunov M.I."/>
        </authorList>
    </citation>
    <scope>NUCLEOTIDE SEQUENCE</scope>
    <source>
        <strain evidence="2">Hsosn_3</strain>
        <tissue evidence="2">Leaf</tissue>
    </source>
</reference>
<evidence type="ECO:0000313" key="3">
    <source>
        <dbReference type="Proteomes" id="UP001237642"/>
    </source>
</evidence>
<gene>
    <name evidence="2" type="ORF">POM88_045113</name>
</gene>
<protein>
    <submittedName>
        <fullName evidence="2">Uncharacterized protein</fullName>
    </submittedName>
</protein>
<sequence>MGQKEWIDSTGFGKLLSFRLKKYPLILGYNLVSNFDLVSCSLSLDGKDIAITEKDVNEILGLPNGGNKFFFYDRALPTKLVERYESPKYTNWMVFSMRKIELFIVKSETLVEGGLKTITADTEDFNSWKDEDEENDEEEHQNDQQLSKTDFPVKKDTTEKNNSSDKNPELLKNTVEQLEESLSTFEKWSDNFVDLIKYLSTEFKEEERVVTLKDKFVDLNNAANWVAETVSKNPIGSMYVERLNAATLERR</sequence>
<dbReference type="Proteomes" id="UP001237642">
    <property type="component" value="Unassembled WGS sequence"/>
</dbReference>
<feature type="compositionally biased region" description="Basic and acidic residues" evidence="1">
    <location>
        <begin position="151"/>
        <end position="169"/>
    </location>
</feature>
<name>A0AAD8H561_9APIA</name>
<feature type="compositionally biased region" description="Acidic residues" evidence="1">
    <location>
        <begin position="130"/>
        <end position="140"/>
    </location>
</feature>
<evidence type="ECO:0000313" key="2">
    <source>
        <dbReference type="EMBL" id="KAK1360639.1"/>
    </source>
</evidence>
<reference evidence="2" key="1">
    <citation type="submission" date="2023-02" db="EMBL/GenBank/DDBJ databases">
        <title>Genome of toxic invasive species Heracleum sosnowskyi carries increased number of genes despite the absence of recent whole-genome duplications.</title>
        <authorList>
            <person name="Schelkunov M."/>
            <person name="Shtratnikova V."/>
            <person name="Makarenko M."/>
            <person name="Klepikova A."/>
            <person name="Omelchenko D."/>
            <person name="Novikova G."/>
            <person name="Obukhova E."/>
            <person name="Bogdanov V."/>
            <person name="Penin A."/>
            <person name="Logacheva M."/>
        </authorList>
    </citation>
    <scope>NUCLEOTIDE SEQUENCE</scope>
    <source>
        <strain evidence="2">Hsosn_3</strain>
        <tissue evidence="2">Leaf</tissue>
    </source>
</reference>
<evidence type="ECO:0000256" key="1">
    <source>
        <dbReference type="SAM" id="MobiDB-lite"/>
    </source>
</evidence>
<accession>A0AAD8H561</accession>
<organism evidence="2 3">
    <name type="scientific">Heracleum sosnowskyi</name>
    <dbReference type="NCBI Taxonomy" id="360622"/>
    <lineage>
        <taxon>Eukaryota</taxon>
        <taxon>Viridiplantae</taxon>
        <taxon>Streptophyta</taxon>
        <taxon>Embryophyta</taxon>
        <taxon>Tracheophyta</taxon>
        <taxon>Spermatophyta</taxon>
        <taxon>Magnoliopsida</taxon>
        <taxon>eudicotyledons</taxon>
        <taxon>Gunneridae</taxon>
        <taxon>Pentapetalae</taxon>
        <taxon>asterids</taxon>
        <taxon>campanulids</taxon>
        <taxon>Apiales</taxon>
        <taxon>Apiaceae</taxon>
        <taxon>Apioideae</taxon>
        <taxon>apioid superclade</taxon>
        <taxon>Tordylieae</taxon>
        <taxon>Tordyliinae</taxon>
        <taxon>Heracleum</taxon>
    </lineage>
</organism>